<evidence type="ECO:0000313" key="7">
    <source>
        <dbReference type="Proteomes" id="UP000441399"/>
    </source>
</evidence>
<dbReference type="PANTHER" id="PTHR43630:SF1">
    <property type="entry name" value="POLY-BETA-1,6-N-ACETYL-D-GLUCOSAMINE SYNTHASE"/>
    <property type="match status" value="1"/>
</dbReference>
<feature type="transmembrane region" description="Helical" evidence="4">
    <location>
        <begin position="25"/>
        <end position="48"/>
    </location>
</feature>
<accession>A0A5S9Q5G6</accession>
<protein>
    <submittedName>
        <fullName evidence="5">Poly-beta-1,6-N-acetyl-D-glucosamine synthase</fullName>
        <ecNumber evidence="5">2.4.1.-</ecNumber>
    </submittedName>
</protein>
<keyword evidence="3 5" id="KW-0808">Transferase</keyword>
<comment type="similarity">
    <text evidence="1">Belongs to the glycosyltransferase 2 family.</text>
</comment>
<evidence type="ECO:0000256" key="3">
    <source>
        <dbReference type="ARBA" id="ARBA00022679"/>
    </source>
</evidence>
<dbReference type="SUPFAM" id="SSF53448">
    <property type="entry name" value="Nucleotide-diphospho-sugar transferases"/>
    <property type="match status" value="1"/>
</dbReference>
<sequence>MIDGNTVVFLTHSITHVLANSVEAIIVFMPMVLLIELPLSLLVFSGMLRWHYRYYRRGPLRIQPTVSCLITCYSEGEDVRQTIVTLCEQTYRGHIEIIPIIDGATQNADTYNAAIKCRAFMKRYPGRTLRVLPKWQRGGRVSSLNAGLSKAHGEIVLALDGDTSFDNDMISKIVHEFQDPNVPAVAGSLRVRNLNSSLATCMQGLEYMISLQGAKVGLAEWNMINNISGAFGAFRRKFLLQIGGWNTHSAEDLDLTIRIKQYMGRHKNLRIPFAAHGMGHTDAPDTFKQLLQQRLRWDGDLLFLFMRKHKYAFSKQLMGRRNTLFTLVYGLMQSIMLPFLMIIYNIWVLVTYPTAVFVAVLLVQYTYYLVMATLHFLFFWLLVSERFRDDARMLIWLPVFPLYSLGMRLFSAFAILNEWIRRSHEESNMAPWWVLKKGKRF</sequence>
<name>A0A5S9Q5G6_9GAMM</name>
<dbReference type="Pfam" id="PF13641">
    <property type="entry name" value="Glyco_tranf_2_3"/>
    <property type="match status" value="1"/>
</dbReference>
<dbReference type="Proteomes" id="UP000441399">
    <property type="component" value="Unassembled WGS sequence"/>
</dbReference>
<evidence type="ECO:0000256" key="4">
    <source>
        <dbReference type="SAM" id="Phobius"/>
    </source>
</evidence>
<feature type="transmembrane region" description="Helical" evidence="4">
    <location>
        <begin position="324"/>
        <end position="350"/>
    </location>
</feature>
<evidence type="ECO:0000256" key="2">
    <source>
        <dbReference type="ARBA" id="ARBA00022676"/>
    </source>
</evidence>
<evidence type="ECO:0000313" key="5">
    <source>
        <dbReference type="EMBL" id="CAA0112877.1"/>
    </source>
</evidence>
<keyword evidence="4" id="KW-0812">Transmembrane</keyword>
<dbReference type="CDD" id="cd06423">
    <property type="entry name" value="CESA_like"/>
    <property type="match status" value="1"/>
</dbReference>
<dbReference type="InterPro" id="IPR029044">
    <property type="entry name" value="Nucleotide-diphossugar_trans"/>
</dbReference>
<dbReference type="PANTHER" id="PTHR43630">
    <property type="entry name" value="POLY-BETA-1,6-N-ACETYL-D-GLUCOSAMINE SYNTHASE"/>
    <property type="match status" value="1"/>
</dbReference>
<dbReference type="EC" id="2.4.1.-" evidence="5"/>
<dbReference type="GO" id="GO:0016757">
    <property type="term" value="F:glycosyltransferase activity"/>
    <property type="evidence" value="ECO:0007669"/>
    <property type="project" value="UniProtKB-KW"/>
</dbReference>
<feature type="transmembrane region" description="Helical" evidence="4">
    <location>
        <begin position="356"/>
        <end position="382"/>
    </location>
</feature>
<proteinExistence type="inferred from homology"/>
<dbReference type="EMBL" id="CACSIO010000014">
    <property type="protein sequence ID" value="CAA0112877.1"/>
    <property type="molecule type" value="Genomic_DNA"/>
</dbReference>
<dbReference type="AlphaFoldDB" id="A0A5S9Q5G6"/>
<evidence type="ECO:0000256" key="1">
    <source>
        <dbReference type="ARBA" id="ARBA00006739"/>
    </source>
</evidence>
<gene>
    <name evidence="5" type="primary">pgaC_1</name>
    <name evidence="6" type="synonym">pgaC_2</name>
    <name evidence="5" type="ORF">OPDIPICF_04671</name>
    <name evidence="6" type="ORF">OPDIPICF_04692</name>
</gene>
<dbReference type="OrthoDB" id="9806824at2"/>
<keyword evidence="7" id="KW-1185">Reference proteome</keyword>
<reference evidence="5 7" key="1">
    <citation type="submission" date="2019-11" db="EMBL/GenBank/DDBJ databases">
        <authorList>
            <person name="Holert J."/>
        </authorList>
    </citation>
    <scope>NUCLEOTIDE SEQUENCE [LARGE SCALE GENOMIC DNA]</scope>
    <source>
        <strain evidence="5">SB11_3</strain>
    </source>
</reference>
<dbReference type="EMBL" id="CACSIO010000015">
    <property type="protein sequence ID" value="CAA0113139.1"/>
    <property type="molecule type" value="Genomic_DNA"/>
</dbReference>
<evidence type="ECO:0000313" key="6">
    <source>
        <dbReference type="EMBL" id="CAA0113139.1"/>
    </source>
</evidence>
<dbReference type="Gene3D" id="3.90.550.10">
    <property type="entry name" value="Spore Coat Polysaccharide Biosynthesis Protein SpsA, Chain A"/>
    <property type="match status" value="1"/>
</dbReference>
<keyword evidence="2 5" id="KW-0328">Glycosyltransferase</keyword>
<organism evidence="5 7">
    <name type="scientific">BD1-7 clade bacterium</name>
    <dbReference type="NCBI Taxonomy" id="2029982"/>
    <lineage>
        <taxon>Bacteria</taxon>
        <taxon>Pseudomonadati</taxon>
        <taxon>Pseudomonadota</taxon>
        <taxon>Gammaproteobacteria</taxon>
        <taxon>Cellvibrionales</taxon>
        <taxon>Spongiibacteraceae</taxon>
        <taxon>BD1-7 clade</taxon>
    </lineage>
</organism>
<feature type="transmembrane region" description="Helical" evidence="4">
    <location>
        <begin position="394"/>
        <end position="416"/>
    </location>
</feature>
<keyword evidence="4" id="KW-0472">Membrane</keyword>
<keyword evidence="4" id="KW-1133">Transmembrane helix</keyword>